<dbReference type="Proteomes" id="UP000245252">
    <property type="component" value="Unassembled WGS sequence"/>
</dbReference>
<keyword evidence="5 7" id="KW-0071">Autoinducer synthesis</keyword>
<dbReference type="InterPro" id="IPR016181">
    <property type="entry name" value="Acyl_CoA_acyltransferase"/>
</dbReference>
<evidence type="ECO:0000256" key="2">
    <source>
        <dbReference type="ARBA" id="ARBA00022654"/>
    </source>
</evidence>
<evidence type="ECO:0000313" key="10">
    <source>
        <dbReference type="Proteomes" id="UP000245252"/>
    </source>
</evidence>
<name>A0A2U2DI71_9HYPH</name>
<comment type="catalytic activity">
    <reaction evidence="6 8">
        <text>a fatty acyl-[ACP] + S-adenosyl-L-methionine = an N-acyl-L-homoserine lactone + S-methyl-5'-thioadenosine + holo-[ACP] + H(+)</text>
        <dbReference type="Rhea" id="RHEA:10096"/>
        <dbReference type="Rhea" id="RHEA-COMP:9685"/>
        <dbReference type="Rhea" id="RHEA-COMP:14125"/>
        <dbReference type="ChEBI" id="CHEBI:15378"/>
        <dbReference type="ChEBI" id="CHEBI:17509"/>
        <dbReference type="ChEBI" id="CHEBI:55474"/>
        <dbReference type="ChEBI" id="CHEBI:59789"/>
        <dbReference type="ChEBI" id="CHEBI:64479"/>
        <dbReference type="ChEBI" id="CHEBI:138651"/>
        <dbReference type="EC" id="2.3.1.184"/>
    </reaction>
</comment>
<dbReference type="RefSeq" id="WP_109461615.1">
    <property type="nucleotide sequence ID" value="NZ_QFBC01000019.1"/>
</dbReference>
<keyword evidence="4 8" id="KW-0949">S-adenosyl-L-methionine</keyword>
<dbReference type="PANTHER" id="PTHR39322:SF1">
    <property type="entry name" value="ISOVALERYL-HOMOSERINE LACTONE SYNTHASE"/>
    <property type="match status" value="1"/>
</dbReference>
<evidence type="ECO:0000256" key="6">
    <source>
        <dbReference type="ARBA" id="ARBA00048576"/>
    </source>
</evidence>
<organism evidence="9 10">
    <name type="scientific">Metarhizobium album</name>
    <dbReference type="NCBI Taxonomy" id="2182425"/>
    <lineage>
        <taxon>Bacteria</taxon>
        <taxon>Pseudomonadati</taxon>
        <taxon>Pseudomonadota</taxon>
        <taxon>Alphaproteobacteria</taxon>
        <taxon>Hyphomicrobiales</taxon>
        <taxon>Rhizobiaceae</taxon>
        <taxon>Metarhizobium</taxon>
    </lineage>
</organism>
<dbReference type="GO" id="GO:0009372">
    <property type="term" value="P:quorum sensing"/>
    <property type="evidence" value="ECO:0007669"/>
    <property type="project" value="UniProtKB-UniRule"/>
</dbReference>
<sequence>MRVVAIKNPKSETEHRLIHEMHRLRARIFRGRLAWTVRCTSGLEMDGFDKLSPTYVLCIDHSDAVIGCARLLPASGGTMLEKVFPQLLETGQLHTHHRMIESSRFCVDTNAVGEREQAGLHSATLAMFAGIVEWSVVNGYREIVTATDVRLERILRRAGWPLSRLGSPSQINETKSVAGLLPADWLSFDRLRPSTYSSSFSLHHKEAA</sequence>
<dbReference type="Pfam" id="PF00765">
    <property type="entry name" value="Autoind_synth"/>
    <property type="match status" value="1"/>
</dbReference>
<dbReference type="PRINTS" id="PR01549">
    <property type="entry name" value="AUTOINDCRSYN"/>
</dbReference>
<dbReference type="PROSITE" id="PS51187">
    <property type="entry name" value="AUTOINDUCER_SYNTH_2"/>
    <property type="match status" value="1"/>
</dbReference>
<protein>
    <recommendedName>
        <fullName evidence="1 8">Acyl-homoserine-lactone synthase</fullName>
        <ecNumber evidence="1 8">2.3.1.184</ecNumber>
    </recommendedName>
    <alternativeName>
        <fullName evidence="8">Autoinducer synthesis protein</fullName>
    </alternativeName>
</protein>
<dbReference type="InterPro" id="IPR018311">
    <property type="entry name" value="Autoind_synth_CS"/>
</dbReference>
<comment type="similarity">
    <text evidence="7 8">Belongs to the autoinducer synthase family.</text>
</comment>
<evidence type="ECO:0000256" key="1">
    <source>
        <dbReference type="ARBA" id="ARBA00012340"/>
    </source>
</evidence>
<evidence type="ECO:0000256" key="7">
    <source>
        <dbReference type="PROSITE-ProRule" id="PRU00533"/>
    </source>
</evidence>
<evidence type="ECO:0000256" key="3">
    <source>
        <dbReference type="ARBA" id="ARBA00022679"/>
    </source>
</evidence>
<proteinExistence type="inferred from homology"/>
<accession>A0A2U2DI71</accession>
<dbReference type="GO" id="GO:0061579">
    <property type="term" value="F:N-acyl homoserine lactone synthase activity"/>
    <property type="evidence" value="ECO:0007669"/>
    <property type="project" value="UniProtKB-UniRule"/>
</dbReference>
<dbReference type="EMBL" id="QFBC01000019">
    <property type="protein sequence ID" value="PWE53000.1"/>
    <property type="molecule type" value="Genomic_DNA"/>
</dbReference>
<gene>
    <name evidence="9" type="ORF">DEM27_28370</name>
</gene>
<dbReference type="SUPFAM" id="SSF55729">
    <property type="entry name" value="Acyl-CoA N-acyltransferases (Nat)"/>
    <property type="match status" value="1"/>
</dbReference>
<evidence type="ECO:0000313" key="9">
    <source>
        <dbReference type="EMBL" id="PWE53000.1"/>
    </source>
</evidence>
<keyword evidence="10" id="KW-1185">Reference proteome</keyword>
<dbReference type="EC" id="2.3.1.184" evidence="1 8"/>
<evidence type="ECO:0000256" key="5">
    <source>
        <dbReference type="ARBA" id="ARBA00022929"/>
    </source>
</evidence>
<reference evidence="9 10" key="1">
    <citation type="submission" date="2018-05" db="EMBL/GenBank/DDBJ databases">
        <title>The draft genome of strain NS-104.</title>
        <authorList>
            <person name="Hang P."/>
            <person name="Jiang J."/>
        </authorList>
    </citation>
    <scope>NUCLEOTIDE SEQUENCE [LARGE SCALE GENOMIC DNA]</scope>
    <source>
        <strain evidence="9 10">NS-104</strain>
    </source>
</reference>
<dbReference type="GO" id="GO:0007165">
    <property type="term" value="P:signal transduction"/>
    <property type="evidence" value="ECO:0007669"/>
    <property type="project" value="TreeGrafter"/>
</dbReference>
<dbReference type="Gene3D" id="3.40.630.30">
    <property type="match status" value="1"/>
</dbReference>
<keyword evidence="3 8" id="KW-0808">Transferase</keyword>
<evidence type="ECO:0000256" key="8">
    <source>
        <dbReference type="RuleBase" id="RU361135"/>
    </source>
</evidence>
<comment type="caution">
    <text evidence="9">The sequence shown here is derived from an EMBL/GenBank/DDBJ whole genome shotgun (WGS) entry which is preliminary data.</text>
</comment>
<dbReference type="OrthoDB" id="6169313at2"/>
<evidence type="ECO:0000256" key="4">
    <source>
        <dbReference type="ARBA" id="ARBA00022691"/>
    </source>
</evidence>
<dbReference type="NCBIfam" id="NF010408">
    <property type="entry name" value="PRK13834.1"/>
    <property type="match status" value="1"/>
</dbReference>
<dbReference type="PROSITE" id="PS00949">
    <property type="entry name" value="AUTOINDUCER_SYNTH_1"/>
    <property type="match status" value="1"/>
</dbReference>
<dbReference type="AlphaFoldDB" id="A0A2U2DI71"/>
<dbReference type="PANTHER" id="PTHR39322">
    <property type="entry name" value="ACYL-HOMOSERINE-LACTONE SYNTHASE"/>
    <property type="match status" value="1"/>
</dbReference>
<dbReference type="InterPro" id="IPR001690">
    <property type="entry name" value="Autoind_synthase"/>
</dbReference>
<keyword evidence="2 7" id="KW-0673">Quorum sensing</keyword>